<reference evidence="15" key="2">
    <citation type="journal article" date="2007" name="PLoS Biol.">
        <title>Survey sequencing and comparative analysis of the elephant shark (Callorhinchus milii) genome.</title>
        <authorList>
            <person name="Venkatesh B."/>
            <person name="Kirkness E.F."/>
            <person name="Loh Y.H."/>
            <person name="Halpern A.L."/>
            <person name="Lee A.P."/>
            <person name="Johnson J."/>
            <person name="Dandona N."/>
            <person name="Viswanathan L.D."/>
            <person name="Tay A."/>
            <person name="Venter J.C."/>
            <person name="Strausberg R.L."/>
            <person name="Brenner S."/>
        </authorList>
    </citation>
    <scope>NUCLEOTIDE SEQUENCE [LARGE SCALE GENOMIC DNA]</scope>
</reference>
<dbReference type="GO" id="GO:0016486">
    <property type="term" value="P:peptide hormone processing"/>
    <property type="evidence" value="ECO:0007669"/>
    <property type="project" value="TreeGrafter"/>
</dbReference>
<keyword evidence="6" id="KW-0865">Zymogen</keyword>
<keyword evidence="7" id="KW-0325">Glycoprotein</keyword>
<dbReference type="PROSITE" id="PS00136">
    <property type="entry name" value="SUBTILASE_ASP"/>
    <property type="match status" value="1"/>
</dbReference>
<dbReference type="InterPro" id="IPR006212">
    <property type="entry name" value="Furin_repeat"/>
</dbReference>
<dbReference type="PROSITE" id="PS51829">
    <property type="entry name" value="P_HOMO_B"/>
    <property type="match status" value="1"/>
</dbReference>
<keyword evidence="2" id="KW-0165">Cleavage on pair of basic residues</keyword>
<dbReference type="InterPro" id="IPR002884">
    <property type="entry name" value="P_dom"/>
</dbReference>
<evidence type="ECO:0000256" key="2">
    <source>
        <dbReference type="ARBA" id="ARBA00022685"/>
    </source>
</evidence>
<dbReference type="SMART" id="SM00261">
    <property type="entry name" value="FU"/>
    <property type="match status" value="4"/>
</dbReference>
<dbReference type="GeneTree" id="ENSGT00940000159506"/>
<protein>
    <recommendedName>
        <fullName evidence="16">P/Homo B domain-containing protein</fullName>
    </recommendedName>
</protein>
<evidence type="ECO:0000256" key="3">
    <source>
        <dbReference type="ARBA" id="ARBA00022729"/>
    </source>
</evidence>
<dbReference type="InterPro" id="IPR009030">
    <property type="entry name" value="Growth_fac_rcpt_cys_sf"/>
</dbReference>
<evidence type="ECO:0008006" key="16">
    <source>
        <dbReference type="Google" id="ProtNLM"/>
    </source>
</evidence>
<keyword evidence="15" id="KW-1185">Reference proteome</keyword>
<organism evidence="14 15">
    <name type="scientific">Callorhinchus milii</name>
    <name type="common">Ghost shark</name>
    <dbReference type="NCBI Taxonomy" id="7868"/>
    <lineage>
        <taxon>Eukaryota</taxon>
        <taxon>Metazoa</taxon>
        <taxon>Chordata</taxon>
        <taxon>Craniata</taxon>
        <taxon>Vertebrata</taxon>
        <taxon>Chondrichthyes</taxon>
        <taxon>Holocephali</taxon>
        <taxon>Chimaeriformes</taxon>
        <taxon>Callorhinchidae</taxon>
        <taxon>Callorhinchus</taxon>
    </lineage>
</organism>
<dbReference type="Gene3D" id="2.10.220.10">
    <property type="entry name" value="Hormone Receptor, Insulin-like Growth Factor Receptor 1, Chain A, domain 2"/>
    <property type="match status" value="3"/>
</dbReference>
<dbReference type="InterPro" id="IPR038466">
    <property type="entry name" value="S8_pro-domain_sf"/>
</dbReference>
<dbReference type="PROSITE" id="PS50900">
    <property type="entry name" value="PLAC"/>
    <property type="match status" value="1"/>
</dbReference>
<feature type="signal peptide" evidence="11">
    <location>
        <begin position="1"/>
        <end position="30"/>
    </location>
</feature>
<dbReference type="InParanoid" id="A0A4W3H463"/>
<dbReference type="Pfam" id="PF00082">
    <property type="entry name" value="Peptidase_S8"/>
    <property type="match status" value="1"/>
</dbReference>
<dbReference type="Gene3D" id="2.60.120.260">
    <property type="entry name" value="Galactose-binding domain-like"/>
    <property type="match status" value="1"/>
</dbReference>
<evidence type="ECO:0000256" key="6">
    <source>
        <dbReference type="ARBA" id="ARBA00023145"/>
    </source>
</evidence>
<sequence>IPPHPPPPPTHTPSIMLLTFFLSLFQIGSLKDHYHFHHSKTFKRSTVYSRGIHAFIHLDSKVEWVEQQVIKRRVKRHAKKNFSLHFTDPEWSSMWYIHCEEKNKCRSEMNVLGAWQKGYTGRNVVVTILDDGIERMHPDLMQNYDPLASYDVNGNDDDPTPRYDVSNENKHGTRCAGEVAAIANNSHCAVGIAYNANIGGIRMLDGYVTDITEAQSLSIRPNHIDIYSASWGPDDDGKTVDGPGALTRQALERGIRTGRNGLGSIFIWASGNGGRRGDHCSCDGYTNSIYTISISSATEKGNKPWYLEECASTLATTYSSGEYYDRKIVTTDLRQGCTDGHTGTSVSAPMMAGCIALVLEANPLLTWRDVQHILVKTARPVHLKAPDWKVNAAGHKVSHLYGFGLVDAEAMVIEAENWRTVPTHHVCRKTSNRQVRFIRPNQLLRVVISTDGCSNHSDQWVKHLEHVVVQITLSHPKRGNLQISLISPSGTKSQLLSSRYFDNSMDGFLNWEFMTVHCWGERVEGEWTLEIYDTAIHLRPSESIGKLKKFKLLFHGTAEHPYYPNAENEHQNVPQVGEEERGYAGRLSCLIYLYFCSGPCHAECDQLACDGPEADNCLNCVNLSLGTTGSNRNCVQICPIGFYADSRAGRCLSCDRTCETCVGKNQSDCHLCKRGYFYYEELDICQLSCPSGFFTDEIERRCQNCPENCAECTESAENCTVCREGFRYGKFYIHKYQEKFVLLSLKFSGPGPLGCINCQSDSVLQDQECVSTCNEGFYPQNVHGLHFRVCKRCAEFCLRCGGPGKTCITCREGHVVINGICFSNSTCFNADLVFCKMIKLNKLCEKKLLKDLCCRTCLLNE</sequence>
<evidence type="ECO:0000256" key="11">
    <source>
        <dbReference type="SAM" id="SignalP"/>
    </source>
</evidence>
<dbReference type="GO" id="GO:0004252">
    <property type="term" value="F:serine-type endopeptidase activity"/>
    <property type="evidence" value="ECO:0007669"/>
    <property type="project" value="UniProtKB-UniRule"/>
</dbReference>
<dbReference type="GO" id="GO:0009986">
    <property type="term" value="C:cell surface"/>
    <property type="evidence" value="ECO:0007669"/>
    <property type="project" value="TreeGrafter"/>
</dbReference>
<evidence type="ECO:0000259" key="13">
    <source>
        <dbReference type="PROSITE" id="PS51829"/>
    </source>
</evidence>
<dbReference type="SUPFAM" id="SSF54897">
    <property type="entry name" value="Protease propeptides/inhibitors"/>
    <property type="match status" value="1"/>
</dbReference>
<comment type="similarity">
    <text evidence="9 10">Belongs to the peptidase S8 family.</text>
</comment>
<dbReference type="AlphaFoldDB" id="A0A4W3H463"/>
<reference evidence="15" key="3">
    <citation type="journal article" date="2014" name="Nature">
        <title>Elephant shark genome provides unique insights into gnathostome evolution.</title>
        <authorList>
            <consortium name="International Elephant Shark Genome Sequencing Consortium"/>
            <person name="Venkatesh B."/>
            <person name="Lee A.P."/>
            <person name="Ravi V."/>
            <person name="Maurya A.K."/>
            <person name="Lian M.M."/>
            <person name="Swann J.B."/>
            <person name="Ohta Y."/>
            <person name="Flajnik M.F."/>
            <person name="Sutoh Y."/>
            <person name="Kasahara M."/>
            <person name="Hoon S."/>
            <person name="Gangu V."/>
            <person name="Roy S.W."/>
            <person name="Irimia M."/>
            <person name="Korzh V."/>
            <person name="Kondrychyn I."/>
            <person name="Lim Z.W."/>
            <person name="Tay B.H."/>
            <person name="Tohari S."/>
            <person name="Kong K.W."/>
            <person name="Ho S."/>
            <person name="Lorente-Galdos B."/>
            <person name="Quilez J."/>
            <person name="Marques-Bonet T."/>
            <person name="Raney B.J."/>
            <person name="Ingham P.W."/>
            <person name="Tay A."/>
            <person name="Hillier L.W."/>
            <person name="Minx P."/>
            <person name="Boehm T."/>
            <person name="Wilson R.K."/>
            <person name="Brenner S."/>
            <person name="Warren W.C."/>
        </authorList>
    </citation>
    <scope>NUCLEOTIDE SEQUENCE [LARGE SCALE GENOMIC DNA]</scope>
</reference>
<evidence type="ECO:0000259" key="12">
    <source>
        <dbReference type="PROSITE" id="PS50900"/>
    </source>
</evidence>
<dbReference type="InterPro" id="IPR034182">
    <property type="entry name" value="Kexin/furin"/>
</dbReference>
<dbReference type="FunFam" id="2.60.120.260:FF:000006">
    <property type="entry name" value="Proprotein convertase subtilisin/kexin type 5"/>
    <property type="match status" value="1"/>
</dbReference>
<dbReference type="SUPFAM" id="SSF49785">
    <property type="entry name" value="Galactose-binding domain-like"/>
    <property type="match status" value="1"/>
</dbReference>
<dbReference type="InterPro" id="IPR015500">
    <property type="entry name" value="Peptidase_S8_subtilisin-rel"/>
</dbReference>
<dbReference type="InterPro" id="IPR022398">
    <property type="entry name" value="Peptidase_S8_His-AS"/>
</dbReference>
<reference evidence="14" key="4">
    <citation type="submission" date="2025-08" db="UniProtKB">
        <authorList>
            <consortium name="Ensembl"/>
        </authorList>
    </citation>
    <scope>IDENTIFICATION</scope>
</reference>
<dbReference type="SUPFAM" id="SSF52743">
    <property type="entry name" value="Subtilisin-like"/>
    <property type="match status" value="1"/>
</dbReference>
<feature type="domain" description="P/Homo B" evidence="13">
    <location>
        <begin position="420"/>
        <end position="560"/>
    </location>
</feature>
<keyword evidence="4 9" id="KW-0378">Hydrolase</keyword>
<dbReference type="GO" id="GO:0005615">
    <property type="term" value="C:extracellular space"/>
    <property type="evidence" value="ECO:0007669"/>
    <property type="project" value="TreeGrafter"/>
</dbReference>
<dbReference type="SUPFAM" id="SSF57184">
    <property type="entry name" value="Growth factor receptor domain"/>
    <property type="match status" value="2"/>
</dbReference>
<dbReference type="STRING" id="7868.ENSCMIP00000011583"/>
<feature type="active site" description="Charge relay system" evidence="8 9">
    <location>
        <position position="130"/>
    </location>
</feature>
<feature type="active site" description="Charge relay system" evidence="8 9">
    <location>
        <position position="171"/>
    </location>
</feature>
<dbReference type="InterPro" id="IPR023827">
    <property type="entry name" value="Peptidase_S8_Asp-AS"/>
</dbReference>
<evidence type="ECO:0000256" key="5">
    <source>
        <dbReference type="ARBA" id="ARBA00022825"/>
    </source>
</evidence>
<evidence type="ECO:0000313" key="15">
    <source>
        <dbReference type="Proteomes" id="UP000314986"/>
    </source>
</evidence>
<dbReference type="FunFam" id="3.40.50.200:FF:000002">
    <property type="entry name" value="Proprotein convertase subtilisin/kexin type 5"/>
    <property type="match status" value="1"/>
</dbReference>
<dbReference type="CDD" id="cd04059">
    <property type="entry name" value="Peptidases_S8_Protein_convertases_Kexins_Furin-like"/>
    <property type="match status" value="1"/>
</dbReference>
<evidence type="ECO:0000256" key="7">
    <source>
        <dbReference type="ARBA" id="ARBA00023180"/>
    </source>
</evidence>
<evidence type="ECO:0000256" key="4">
    <source>
        <dbReference type="ARBA" id="ARBA00022801"/>
    </source>
</evidence>
<dbReference type="InterPro" id="IPR010909">
    <property type="entry name" value="PLAC"/>
</dbReference>
<feature type="domain" description="PLAC" evidence="12">
    <location>
        <begin position="823"/>
        <end position="861"/>
    </location>
</feature>
<keyword evidence="1 9" id="KW-0645">Protease</keyword>
<dbReference type="InterPro" id="IPR023828">
    <property type="entry name" value="Peptidase_S8_Ser-AS"/>
</dbReference>
<reference evidence="14" key="5">
    <citation type="submission" date="2025-09" db="UniProtKB">
        <authorList>
            <consortium name="Ensembl"/>
        </authorList>
    </citation>
    <scope>IDENTIFICATION</scope>
</reference>
<evidence type="ECO:0000313" key="14">
    <source>
        <dbReference type="Ensembl" id="ENSCMIP00000011583.1"/>
    </source>
</evidence>
<evidence type="ECO:0000256" key="9">
    <source>
        <dbReference type="PROSITE-ProRule" id="PRU01240"/>
    </source>
</evidence>
<evidence type="ECO:0000256" key="8">
    <source>
        <dbReference type="PIRSR" id="PIRSR615500-1"/>
    </source>
</evidence>
<dbReference type="PROSITE" id="PS51892">
    <property type="entry name" value="SUBTILASE"/>
    <property type="match status" value="1"/>
</dbReference>
<reference evidence="15" key="1">
    <citation type="journal article" date="2006" name="Science">
        <title>Ancient noncoding elements conserved in the human genome.</title>
        <authorList>
            <person name="Venkatesh B."/>
            <person name="Kirkness E.F."/>
            <person name="Loh Y.H."/>
            <person name="Halpern A.L."/>
            <person name="Lee A.P."/>
            <person name="Johnson J."/>
            <person name="Dandona N."/>
            <person name="Viswanathan L.D."/>
            <person name="Tay A."/>
            <person name="Venter J.C."/>
            <person name="Strausberg R.L."/>
            <person name="Brenner S."/>
        </authorList>
    </citation>
    <scope>NUCLEOTIDE SEQUENCE [LARGE SCALE GENOMIC DNA]</scope>
</reference>
<dbReference type="PANTHER" id="PTHR42884:SF8">
    <property type="entry name" value="PROPROTEIN CONVERTASE SUBTILISIN_KEXIN TYPE 6"/>
    <property type="match status" value="1"/>
</dbReference>
<proteinExistence type="inferred from homology"/>
<dbReference type="Pfam" id="PF01483">
    <property type="entry name" value="P_proprotein"/>
    <property type="match status" value="1"/>
</dbReference>
<evidence type="ECO:0000256" key="10">
    <source>
        <dbReference type="RuleBase" id="RU003355"/>
    </source>
</evidence>
<dbReference type="InterPro" id="IPR032815">
    <property type="entry name" value="S8_pro-domain"/>
</dbReference>
<dbReference type="Gene3D" id="3.40.50.200">
    <property type="entry name" value="Peptidase S8/S53 domain"/>
    <property type="match status" value="1"/>
</dbReference>
<evidence type="ECO:0000256" key="1">
    <source>
        <dbReference type="ARBA" id="ARBA00022670"/>
    </source>
</evidence>
<dbReference type="PRINTS" id="PR00723">
    <property type="entry name" value="SUBTILISIN"/>
</dbReference>
<name>A0A4W3H463_CALMI</name>
<dbReference type="Proteomes" id="UP000314986">
    <property type="component" value="Unassembled WGS sequence"/>
</dbReference>
<feature type="active site" description="Charge relay system" evidence="8 9">
    <location>
        <position position="345"/>
    </location>
</feature>
<dbReference type="Gene3D" id="3.30.70.850">
    <property type="entry name" value="Peptidase S8, pro-domain"/>
    <property type="match status" value="1"/>
</dbReference>
<dbReference type="InterPro" id="IPR000209">
    <property type="entry name" value="Peptidase_S8/S53_dom"/>
</dbReference>
<feature type="chain" id="PRO_5021323311" description="P/Homo B domain-containing protein" evidence="11">
    <location>
        <begin position="31"/>
        <end position="861"/>
    </location>
</feature>
<dbReference type="PROSITE" id="PS00138">
    <property type="entry name" value="SUBTILASE_SER"/>
    <property type="match status" value="1"/>
</dbReference>
<dbReference type="Pfam" id="PF16470">
    <property type="entry name" value="S8_pro-domain"/>
    <property type="match status" value="1"/>
</dbReference>
<accession>A0A4W3H463</accession>
<dbReference type="CDD" id="cd00064">
    <property type="entry name" value="FU"/>
    <property type="match status" value="3"/>
</dbReference>
<dbReference type="InterPro" id="IPR008979">
    <property type="entry name" value="Galactose-bd-like_sf"/>
</dbReference>
<keyword evidence="3 11" id="KW-0732">Signal</keyword>
<dbReference type="GO" id="GO:0016020">
    <property type="term" value="C:membrane"/>
    <property type="evidence" value="ECO:0007669"/>
    <property type="project" value="TreeGrafter"/>
</dbReference>
<dbReference type="InterPro" id="IPR036852">
    <property type="entry name" value="Peptidase_S8/S53_dom_sf"/>
</dbReference>
<dbReference type="Ensembl" id="ENSCMIT00000011866.1">
    <property type="protein sequence ID" value="ENSCMIP00000011583.1"/>
    <property type="gene ID" value="ENSCMIG00000005906.1"/>
</dbReference>
<dbReference type="PANTHER" id="PTHR42884">
    <property type="entry name" value="PROPROTEIN CONVERTASE SUBTILISIN/KEXIN-RELATED"/>
    <property type="match status" value="1"/>
</dbReference>
<keyword evidence="5 9" id="KW-0720">Serine protease</keyword>
<dbReference type="PROSITE" id="PS00137">
    <property type="entry name" value="SUBTILASE_HIS"/>
    <property type="match status" value="1"/>
</dbReference>